<dbReference type="Gene3D" id="3.30.930.10">
    <property type="entry name" value="Bira Bifunctional Protein, Domain 2"/>
    <property type="match status" value="1"/>
</dbReference>
<dbReference type="PANTHER" id="PTHR42753:SF10">
    <property type="entry name" value="PROLINE--TRNA LIGASE, MITOCHONDRIAL-RELATED"/>
    <property type="match status" value="1"/>
</dbReference>
<dbReference type="Proteomes" id="UP001154114">
    <property type="component" value="Chromosome 28"/>
</dbReference>
<dbReference type="InterPro" id="IPR002314">
    <property type="entry name" value="aa-tRNA-synt_IIb"/>
</dbReference>
<name>A0A9P0BXY7_CHRIL</name>
<dbReference type="EMBL" id="LR824031">
    <property type="protein sequence ID" value="CAH0599425.1"/>
    <property type="molecule type" value="Genomic_DNA"/>
</dbReference>
<dbReference type="PROSITE" id="PS50862">
    <property type="entry name" value="AA_TRNA_LIGASE_II"/>
    <property type="match status" value="1"/>
</dbReference>
<dbReference type="GO" id="GO:0006433">
    <property type="term" value="P:prolyl-tRNA aminoacylation"/>
    <property type="evidence" value="ECO:0007669"/>
    <property type="project" value="InterPro"/>
</dbReference>
<evidence type="ECO:0000256" key="8">
    <source>
        <dbReference type="ARBA" id="ARBA00047671"/>
    </source>
</evidence>
<dbReference type="InterPro" id="IPR036621">
    <property type="entry name" value="Anticodon-bd_dom_sf"/>
</dbReference>
<dbReference type="AlphaFoldDB" id="A0A9P0BXY7"/>
<evidence type="ECO:0000313" key="11">
    <source>
        <dbReference type="EMBL" id="CAH0599425.1"/>
    </source>
</evidence>
<keyword evidence="3" id="KW-0547">Nucleotide-binding</keyword>
<dbReference type="PANTHER" id="PTHR42753">
    <property type="entry name" value="MITOCHONDRIAL RIBOSOME PROTEIN L39/PROLYL-TRNA LIGASE FAMILY MEMBER"/>
    <property type="match status" value="1"/>
</dbReference>
<evidence type="ECO:0000256" key="2">
    <source>
        <dbReference type="ARBA" id="ARBA00022598"/>
    </source>
</evidence>
<proteinExistence type="predicted"/>
<dbReference type="InterPro" id="IPR033730">
    <property type="entry name" value="ProRS_core_prok"/>
</dbReference>
<dbReference type="Gene3D" id="3.40.50.800">
    <property type="entry name" value="Anticodon-binding domain"/>
    <property type="match status" value="1"/>
</dbReference>
<evidence type="ECO:0000259" key="10">
    <source>
        <dbReference type="PROSITE" id="PS50862"/>
    </source>
</evidence>
<dbReference type="GO" id="GO:0004827">
    <property type="term" value="F:proline-tRNA ligase activity"/>
    <property type="evidence" value="ECO:0007669"/>
    <property type="project" value="UniProtKB-EC"/>
</dbReference>
<protein>
    <recommendedName>
        <fullName evidence="1">proline--tRNA ligase</fullName>
        <ecNumber evidence="1">6.1.1.15</ecNumber>
    </recommendedName>
    <alternativeName>
        <fullName evidence="7">Prolyl-tRNA synthetase</fullName>
    </alternativeName>
</protein>
<keyword evidence="4" id="KW-0067">ATP-binding</keyword>
<keyword evidence="5" id="KW-0648">Protein biosynthesis</keyword>
<dbReference type="PRINTS" id="PR01046">
    <property type="entry name" value="TRNASYNTHPRO"/>
</dbReference>
<evidence type="ECO:0000256" key="3">
    <source>
        <dbReference type="ARBA" id="ARBA00022741"/>
    </source>
</evidence>
<sequence>MRYLSRIFQPVITIPKNAIIKNTEITCKSQRFLLECGLIRPTSSGLFTILPIARRALDKLELQIRSCIEAAGAQRMSLPSLTSSALWEKTGRLDEVGPELMKMEDRHEKKFLLSPTHEEAVADLLADTGPLSYKQLPLLLYQIGNKYRDEHRPKHGLLRAREFSMLDAYGLHASDACAQHMYDRVSEAYAELFRRLQLPAYRVSAPSGSMGGPLSHEWQLPAAAGEDELATCPRCRQAALDGDQRCERCGGALQWLQSVEVGHTFILGTRYSQPLGALYTPGSGGPQPVIMSCYGIGITRLLAASLEHLSTDKSLRWPKLIAPYDIMIIGPKEGSYEWQSIGSNEMDRLYDVISHNQPDADVIIDDRHHLTIGKRLVMADRMGYPTIIVIGKSYLESPARYEVYRSTSPATPHTSQLTSQHPAPPRETPALLTEAELLAHLDGHDELLIKTSA</sequence>
<dbReference type="InterPro" id="IPR002316">
    <property type="entry name" value="Pro-tRNA-ligase_IIa"/>
</dbReference>
<evidence type="ECO:0000256" key="5">
    <source>
        <dbReference type="ARBA" id="ARBA00022917"/>
    </source>
</evidence>
<evidence type="ECO:0000256" key="4">
    <source>
        <dbReference type="ARBA" id="ARBA00022840"/>
    </source>
</evidence>
<dbReference type="SUPFAM" id="SSF52954">
    <property type="entry name" value="Class II aaRS ABD-related"/>
    <property type="match status" value="1"/>
</dbReference>
<dbReference type="InterPro" id="IPR045864">
    <property type="entry name" value="aa-tRNA-synth_II/BPL/LPL"/>
</dbReference>
<dbReference type="CDD" id="cd00779">
    <property type="entry name" value="ProRS_core_prok"/>
    <property type="match status" value="1"/>
</dbReference>
<dbReference type="GO" id="GO:0005524">
    <property type="term" value="F:ATP binding"/>
    <property type="evidence" value="ECO:0007669"/>
    <property type="project" value="UniProtKB-KW"/>
</dbReference>
<organism evidence="11 12">
    <name type="scientific">Chrysodeixis includens</name>
    <name type="common">Soybean looper</name>
    <name type="synonym">Pseudoplusia includens</name>
    <dbReference type="NCBI Taxonomy" id="689277"/>
    <lineage>
        <taxon>Eukaryota</taxon>
        <taxon>Metazoa</taxon>
        <taxon>Ecdysozoa</taxon>
        <taxon>Arthropoda</taxon>
        <taxon>Hexapoda</taxon>
        <taxon>Insecta</taxon>
        <taxon>Pterygota</taxon>
        <taxon>Neoptera</taxon>
        <taxon>Endopterygota</taxon>
        <taxon>Lepidoptera</taxon>
        <taxon>Glossata</taxon>
        <taxon>Ditrysia</taxon>
        <taxon>Noctuoidea</taxon>
        <taxon>Noctuidae</taxon>
        <taxon>Plusiinae</taxon>
        <taxon>Chrysodeixis</taxon>
    </lineage>
</organism>
<evidence type="ECO:0000256" key="6">
    <source>
        <dbReference type="ARBA" id="ARBA00023146"/>
    </source>
</evidence>
<dbReference type="Pfam" id="PF00587">
    <property type="entry name" value="tRNA-synt_2b"/>
    <property type="match status" value="1"/>
</dbReference>
<comment type="catalytic activity">
    <reaction evidence="8">
        <text>tRNA(Pro) + L-proline + ATP = L-prolyl-tRNA(Pro) + AMP + diphosphate</text>
        <dbReference type="Rhea" id="RHEA:14305"/>
        <dbReference type="Rhea" id="RHEA-COMP:9700"/>
        <dbReference type="Rhea" id="RHEA-COMP:9702"/>
        <dbReference type="ChEBI" id="CHEBI:30616"/>
        <dbReference type="ChEBI" id="CHEBI:33019"/>
        <dbReference type="ChEBI" id="CHEBI:60039"/>
        <dbReference type="ChEBI" id="CHEBI:78442"/>
        <dbReference type="ChEBI" id="CHEBI:78532"/>
        <dbReference type="ChEBI" id="CHEBI:456215"/>
        <dbReference type="EC" id="6.1.1.15"/>
    </reaction>
</comment>
<feature type="domain" description="Aminoacyl-transfer RNA synthetases class-II family profile" evidence="10">
    <location>
        <begin position="59"/>
        <end position="318"/>
    </location>
</feature>
<dbReference type="SUPFAM" id="SSF55681">
    <property type="entry name" value="Class II aaRS and biotin synthetases"/>
    <property type="match status" value="1"/>
</dbReference>
<keyword evidence="6" id="KW-0030">Aminoacyl-tRNA synthetase</keyword>
<dbReference type="OrthoDB" id="10267474at2759"/>
<gene>
    <name evidence="11" type="ORF">CINC_LOCUS8722</name>
</gene>
<dbReference type="GO" id="GO:0005739">
    <property type="term" value="C:mitochondrion"/>
    <property type="evidence" value="ECO:0007669"/>
    <property type="project" value="TreeGrafter"/>
</dbReference>
<dbReference type="InterPro" id="IPR006195">
    <property type="entry name" value="aa-tRNA-synth_II"/>
</dbReference>
<keyword evidence="2" id="KW-0436">Ligase</keyword>
<dbReference type="InterPro" id="IPR050062">
    <property type="entry name" value="Pro-tRNA_synthetase"/>
</dbReference>
<evidence type="ECO:0000313" key="12">
    <source>
        <dbReference type="Proteomes" id="UP001154114"/>
    </source>
</evidence>
<feature type="region of interest" description="Disordered" evidence="9">
    <location>
        <begin position="407"/>
        <end position="427"/>
    </location>
</feature>
<feature type="compositionally biased region" description="Polar residues" evidence="9">
    <location>
        <begin position="407"/>
        <end position="421"/>
    </location>
</feature>
<dbReference type="EC" id="6.1.1.15" evidence="1"/>
<keyword evidence="12" id="KW-1185">Reference proteome</keyword>
<reference evidence="11" key="1">
    <citation type="submission" date="2021-12" db="EMBL/GenBank/DDBJ databases">
        <authorList>
            <person name="King R."/>
        </authorList>
    </citation>
    <scope>NUCLEOTIDE SEQUENCE</scope>
</reference>
<evidence type="ECO:0000256" key="7">
    <source>
        <dbReference type="ARBA" id="ARBA00029731"/>
    </source>
</evidence>
<evidence type="ECO:0000256" key="9">
    <source>
        <dbReference type="SAM" id="MobiDB-lite"/>
    </source>
</evidence>
<accession>A0A9P0BXY7</accession>
<evidence type="ECO:0000256" key="1">
    <source>
        <dbReference type="ARBA" id="ARBA00012831"/>
    </source>
</evidence>